<comment type="caution">
    <text evidence="1">The sequence shown here is derived from an EMBL/GenBank/DDBJ whole genome shotgun (WGS) entry which is preliminary data.</text>
</comment>
<name>A0ABQ3URE9_9CHLR</name>
<dbReference type="PANTHER" id="PTHR12697:SF5">
    <property type="entry name" value="DEOXYHYPUSINE HYDROXYLASE"/>
    <property type="match status" value="1"/>
</dbReference>
<keyword evidence="2" id="KW-1185">Reference proteome</keyword>
<dbReference type="SMART" id="SM00567">
    <property type="entry name" value="EZ_HEAT"/>
    <property type="match status" value="9"/>
</dbReference>
<sequence length="610" mass="67855">MLYAGQVPDASNLLQSLLEFKFANTNQYDLFHTNLLLASRCLAAYPTVRQRTLRKEIILRLFDILDKTEYSLMEQKIIETLIEIGGKDVNLSLIEIVSNEKARMSLRQTIISELGQVRERSIVPHLVSLLLKFPNNYLNISEKDVFLNLAQALADLKDRLAAPQLMDLLLDTFSYTFLNNFAREAIVEALGKLGDKSVALQLVPLLVDHSLDLSIREKIVNTLGQIGDGSVALQLVPLLIDHSLDLNIRENIVGTLGRIGDGAVALQLVPLLVDSSLDEKITITMTSTDDFVGYGLDDLNLRAAIAYILGRIGDTSIVSQLVPLFLNESLDLNVRGGIAHTLISLKERSLAKDFVKFLSEKKVETAFLGLIAYDLYLLEDKSVIPQLVSLLLDESNHHMNNYIMHTIEEIGDKSVVPQLISLFSAKYLNSFDFDSLVYALDKLGDRSVASQLFFLLADNSLSKMARSYVAIALAGFGYTSVIPQLVSFLLDESLDADERGKIAYALGRLGDKSVTPQLISCISNTKFFHYSPFCSAIFNVLPSLANDDETVKSLIEMLFNADQPGMRNVIFRSVWVICRQAGIRVLIENGNEGKKAILTRTLNYPDKVDE</sequence>
<organism evidence="1 2">
    <name type="scientific">Ktedonobacter robiniae</name>
    <dbReference type="NCBI Taxonomy" id="2778365"/>
    <lineage>
        <taxon>Bacteria</taxon>
        <taxon>Bacillati</taxon>
        <taxon>Chloroflexota</taxon>
        <taxon>Ktedonobacteria</taxon>
        <taxon>Ktedonobacterales</taxon>
        <taxon>Ktedonobacteraceae</taxon>
        <taxon>Ktedonobacter</taxon>
    </lineage>
</organism>
<reference evidence="1 2" key="1">
    <citation type="journal article" date="2021" name="Int. J. Syst. Evol. Microbiol.">
        <title>Reticulibacter mediterranei gen. nov., sp. nov., within the new family Reticulibacteraceae fam. nov., and Ktedonospora formicarum gen. nov., sp. nov., Ktedonobacter robiniae sp. nov., Dictyobacter formicarum sp. nov. and Dictyobacter arantiisoli sp. nov., belonging to the class Ktedonobacteria.</title>
        <authorList>
            <person name="Yabe S."/>
            <person name="Zheng Y."/>
            <person name="Wang C.M."/>
            <person name="Sakai Y."/>
            <person name="Abe K."/>
            <person name="Yokota A."/>
            <person name="Donadio S."/>
            <person name="Cavaletti L."/>
            <person name="Monciardini P."/>
        </authorList>
    </citation>
    <scope>NUCLEOTIDE SEQUENCE [LARGE SCALE GENOMIC DNA]</scope>
    <source>
        <strain evidence="1 2">SOSP1-30</strain>
    </source>
</reference>
<dbReference type="InterPro" id="IPR011989">
    <property type="entry name" value="ARM-like"/>
</dbReference>
<evidence type="ECO:0008006" key="3">
    <source>
        <dbReference type="Google" id="ProtNLM"/>
    </source>
</evidence>
<dbReference type="EMBL" id="BNJG01000001">
    <property type="protein sequence ID" value="GHO55299.1"/>
    <property type="molecule type" value="Genomic_DNA"/>
</dbReference>
<dbReference type="InterPro" id="IPR004155">
    <property type="entry name" value="PBS_lyase_HEAT"/>
</dbReference>
<dbReference type="SUPFAM" id="SSF48371">
    <property type="entry name" value="ARM repeat"/>
    <property type="match status" value="1"/>
</dbReference>
<dbReference type="RefSeq" id="WP_201371902.1">
    <property type="nucleotide sequence ID" value="NZ_BNJG01000001.1"/>
</dbReference>
<dbReference type="Pfam" id="PF03130">
    <property type="entry name" value="HEAT_PBS"/>
    <property type="match status" value="1"/>
</dbReference>
<proteinExistence type="predicted"/>
<dbReference type="PANTHER" id="PTHR12697">
    <property type="entry name" value="PBS LYASE HEAT-LIKE PROTEIN"/>
    <property type="match status" value="1"/>
</dbReference>
<evidence type="ECO:0000313" key="2">
    <source>
        <dbReference type="Proteomes" id="UP000654345"/>
    </source>
</evidence>
<dbReference type="Proteomes" id="UP000654345">
    <property type="component" value="Unassembled WGS sequence"/>
</dbReference>
<protein>
    <recommendedName>
        <fullName evidence="3">HEAT repeat domain-containing protein</fullName>
    </recommendedName>
</protein>
<accession>A0ABQ3URE9</accession>
<gene>
    <name evidence="1" type="ORF">KSB_37740</name>
</gene>
<dbReference type="InterPro" id="IPR016024">
    <property type="entry name" value="ARM-type_fold"/>
</dbReference>
<evidence type="ECO:0000313" key="1">
    <source>
        <dbReference type="EMBL" id="GHO55299.1"/>
    </source>
</evidence>
<dbReference type="Gene3D" id="1.25.10.10">
    <property type="entry name" value="Leucine-rich Repeat Variant"/>
    <property type="match status" value="4"/>
</dbReference>